<keyword evidence="7 10" id="KW-0862">Zinc</keyword>
<dbReference type="GO" id="GO:0004046">
    <property type="term" value="F:aminoacylase activity"/>
    <property type="evidence" value="ECO:0007669"/>
    <property type="project" value="UniProtKB-EC"/>
</dbReference>
<dbReference type="EC" id="3.5.1.14" evidence="3"/>
<name>A0A8J2QH87_9NEOP</name>
<dbReference type="EMBL" id="CAKASE010000048">
    <property type="protein sequence ID" value="CAG9562665.1"/>
    <property type="molecule type" value="Genomic_DNA"/>
</dbReference>
<evidence type="ECO:0000256" key="10">
    <source>
        <dbReference type="PIRSR" id="PIRSR036696-2"/>
    </source>
</evidence>
<feature type="binding site" evidence="10">
    <location>
        <position position="173"/>
    </location>
    <ligand>
        <name>Zn(2+)</name>
        <dbReference type="ChEBI" id="CHEBI:29105"/>
        <label>1</label>
    </ligand>
</feature>
<dbReference type="GO" id="GO:0046872">
    <property type="term" value="F:metal ion binding"/>
    <property type="evidence" value="ECO:0007669"/>
    <property type="project" value="UniProtKB-KW"/>
</dbReference>
<dbReference type="Pfam" id="PF01546">
    <property type="entry name" value="Peptidase_M20"/>
    <property type="match status" value="1"/>
</dbReference>
<keyword evidence="6" id="KW-0378">Hydrolase</keyword>
<comment type="caution">
    <text evidence="12">The sequence shown here is derived from an EMBL/GenBank/DDBJ whole genome shotgun (WGS) entry which is preliminary data.</text>
</comment>
<comment type="cofactor">
    <cofactor evidence="10">
        <name>Zn(2+)</name>
        <dbReference type="ChEBI" id="CHEBI:29105"/>
    </cofactor>
    <text evidence="10">Binds 2 Zn(2+) ions per subunit.</text>
</comment>
<evidence type="ECO:0000313" key="12">
    <source>
        <dbReference type="EMBL" id="CAG9562665.1"/>
    </source>
</evidence>
<dbReference type="InterPro" id="IPR036264">
    <property type="entry name" value="Bact_exopeptidase_dim_dom"/>
</dbReference>
<dbReference type="GO" id="GO:0005737">
    <property type="term" value="C:cytoplasm"/>
    <property type="evidence" value="ECO:0007669"/>
    <property type="project" value="UniProtKB-SubCell"/>
</dbReference>
<evidence type="ECO:0000256" key="6">
    <source>
        <dbReference type="ARBA" id="ARBA00022801"/>
    </source>
</evidence>
<feature type="binding site" evidence="10">
    <location>
        <position position="77"/>
    </location>
    <ligand>
        <name>Zn(2+)</name>
        <dbReference type="ChEBI" id="CHEBI:29105"/>
        <label>1</label>
    </ligand>
</feature>
<evidence type="ECO:0000256" key="1">
    <source>
        <dbReference type="ARBA" id="ARBA00004496"/>
    </source>
</evidence>
<dbReference type="Proteomes" id="UP000789524">
    <property type="component" value="Unassembled WGS sequence"/>
</dbReference>
<dbReference type="NCBIfam" id="TIGR01880">
    <property type="entry name" value="Ac-peptdase-euk"/>
    <property type="match status" value="1"/>
</dbReference>
<dbReference type="AlphaFoldDB" id="A0A8J2QH87"/>
<dbReference type="OrthoDB" id="3064516at2759"/>
<dbReference type="SUPFAM" id="SSF53187">
    <property type="entry name" value="Zn-dependent exopeptidases"/>
    <property type="match status" value="1"/>
</dbReference>
<evidence type="ECO:0000256" key="7">
    <source>
        <dbReference type="ARBA" id="ARBA00022833"/>
    </source>
</evidence>
<reference evidence="12" key="1">
    <citation type="submission" date="2021-09" db="EMBL/GenBank/DDBJ databases">
        <authorList>
            <person name="Martin H S."/>
        </authorList>
    </citation>
    <scope>NUCLEOTIDE SEQUENCE</scope>
</reference>
<dbReference type="Pfam" id="PF07687">
    <property type="entry name" value="M20_dimer"/>
    <property type="match status" value="1"/>
</dbReference>
<proteinExistence type="inferred from homology"/>
<dbReference type="FunFam" id="3.40.630.10:FF:000019">
    <property type="entry name" value="Aminoacylase 1"/>
    <property type="match status" value="1"/>
</dbReference>
<keyword evidence="4" id="KW-0963">Cytoplasm</keyword>
<evidence type="ECO:0000256" key="2">
    <source>
        <dbReference type="ARBA" id="ARBA00006247"/>
    </source>
</evidence>
<keyword evidence="5 10" id="KW-0479">Metal-binding</keyword>
<gene>
    <name evidence="12" type="ORF">DCHRY22_LOCUS3966</name>
</gene>
<evidence type="ECO:0000256" key="4">
    <source>
        <dbReference type="ARBA" id="ARBA00022490"/>
    </source>
</evidence>
<evidence type="ECO:0000256" key="5">
    <source>
        <dbReference type="ARBA" id="ARBA00022723"/>
    </source>
</evidence>
<comment type="subcellular location">
    <subcellularLocation>
        <location evidence="1">Cytoplasm</location>
    </subcellularLocation>
</comment>
<dbReference type="GO" id="GO:0006520">
    <property type="term" value="P:amino acid metabolic process"/>
    <property type="evidence" value="ECO:0007669"/>
    <property type="project" value="InterPro"/>
</dbReference>
<feature type="active site" evidence="9">
    <location>
        <position position="79"/>
    </location>
</feature>
<dbReference type="InterPro" id="IPR001261">
    <property type="entry name" value="ArgE/DapE_CS"/>
</dbReference>
<accession>A0A8J2QH87</accession>
<dbReference type="InterPro" id="IPR010159">
    <property type="entry name" value="N-acyl_aa_amidohydrolase"/>
</dbReference>
<dbReference type="InterPro" id="IPR052083">
    <property type="entry name" value="Aminoacylase-1_M20A"/>
</dbReference>
<dbReference type="SUPFAM" id="SSF55031">
    <property type="entry name" value="Bacterial exopeptidase dimerisation domain"/>
    <property type="match status" value="1"/>
</dbReference>
<organism evidence="12 13">
    <name type="scientific">Danaus chrysippus</name>
    <name type="common">African queen</name>
    <dbReference type="NCBI Taxonomy" id="151541"/>
    <lineage>
        <taxon>Eukaryota</taxon>
        <taxon>Metazoa</taxon>
        <taxon>Ecdysozoa</taxon>
        <taxon>Arthropoda</taxon>
        <taxon>Hexapoda</taxon>
        <taxon>Insecta</taxon>
        <taxon>Pterygota</taxon>
        <taxon>Neoptera</taxon>
        <taxon>Endopterygota</taxon>
        <taxon>Lepidoptera</taxon>
        <taxon>Glossata</taxon>
        <taxon>Ditrysia</taxon>
        <taxon>Papilionoidea</taxon>
        <taxon>Nymphalidae</taxon>
        <taxon>Danainae</taxon>
        <taxon>Danaini</taxon>
        <taxon>Danaina</taxon>
        <taxon>Danaus</taxon>
        <taxon>Anosia</taxon>
    </lineage>
</organism>
<evidence type="ECO:0000256" key="3">
    <source>
        <dbReference type="ARBA" id="ARBA00011913"/>
    </source>
</evidence>
<feature type="binding site" evidence="10">
    <location>
        <position position="109"/>
    </location>
    <ligand>
        <name>Zn(2+)</name>
        <dbReference type="ChEBI" id="CHEBI:29105"/>
        <label>1</label>
    </ligand>
</feature>
<evidence type="ECO:0000256" key="9">
    <source>
        <dbReference type="PIRSR" id="PIRSR036696-1"/>
    </source>
</evidence>
<dbReference type="Gene3D" id="1.10.150.900">
    <property type="match status" value="1"/>
</dbReference>
<feature type="active site" description="Proton acceptor" evidence="9">
    <location>
        <position position="145"/>
    </location>
</feature>
<dbReference type="Gene3D" id="3.30.70.360">
    <property type="match status" value="1"/>
</dbReference>
<feature type="binding site" evidence="10">
    <location>
        <position position="146"/>
    </location>
    <ligand>
        <name>Zn(2+)</name>
        <dbReference type="ChEBI" id="CHEBI:29105"/>
        <label>2</label>
    </ligand>
</feature>
<protein>
    <recommendedName>
        <fullName evidence="3">N-acyl-aliphatic-L-amino acid amidohydrolase</fullName>
        <ecNumber evidence="3">3.5.1.14</ecNumber>
    </recommendedName>
    <alternativeName>
        <fullName evidence="8">N-acyl-L-amino-acid amidohydrolase</fullName>
    </alternativeName>
</protein>
<dbReference type="Gene3D" id="3.40.630.10">
    <property type="entry name" value="Zn peptidases"/>
    <property type="match status" value="1"/>
</dbReference>
<feature type="domain" description="Peptidase M20 dimerisation" evidence="11">
    <location>
        <begin position="187"/>
        <end position="296"/>
    </location>
</feature>
<keyword evidence="13" id="KW-1185">Reference proteome</keyword>
<evidence type="ECO:0000259" key="11">
    <source>
        <dbReference type="Pfam" id="PF07687"/>
    </source>
</evidence>
<sequence>MTDNLDDLAINKLRDYIRIKSVHPNINYDECISYLRGYANDLGLQVQVYEVVPKKPVLVMTWEGLEPELPSILLNSHMDVVPVFEESWTYNPFEARIVDGVIYGRGVQDMKSVAIIYLEAVRRLKNRGIRLKRTIHLSFVPGKYEEKGGVLGMKTFVTSEHYNKLNVGFAFDEGLASPDDSFVIYNGERTIWHLKVICPGMSGHGSLLLPDNCGEKLRYMIDKFMDLRNESKKKLENDPELTIGDVTSVNLTMISGGIQNNVIPENFTASFDLRLALSVNFVDFENTIKQWCEEAGSGVTYEFEQKDLYVPPTKVDDSNPYWVAFKEALDKMNIPTKVRTFPGGTDSRFIRLKGTLALGVTPLRYTRPGIHEHNENIKTSAFIEGITVYEAVIQNVANV</sequence>
<dbReference type="PROSITE" id="PS00758">
    <property type="entry name" value="ARGE_DAPE_CPG2_1"/>
    <property type="match status" value="1"/>
</dbReference>
<dbReference type="PANTHER" id="PTHR45892:SF1">
    <property type="entry name" value="AMINOACYLASE-1"/>
    <property type="match status" value="1"/>
</dbReference>
<dbReference type="FunFam" id="3.30.70.360:FF:000005">
    <property type="entry name" value="Putative Aminoacylase-1"/>
    <property type="match status" value="1"/>
</dbReference>
<dbReference type="InterPro" id="IPR011650">
    <property type="entry name" value="Peptidase_M20_dimer"/>
</dbReference>
<feature type="binding site" evidence="10">
    <location>
        <position position="371"/>
    </location>
    <ligand>
        <name>Zn(2+)</name>
        <dbReference type="ChEBI" id="CHEBI:29105"/>
        <label>2</label>
    </ligand>
</feature>
<feature type="binding site" evidence="10">
    <location>
        <position position="109"/>
    </location>
    <ligand>
        <name>Zn(2+)</name>
        <dbReference type="ChEBI" id="CHEBI:29105"/>
        <label>2</label>
    </ligand>
</feature>
<dbReference type="PIRSF" id="PIRSF036696">
    <property type="entry name" value="ACY-1"/>
    <property type="match status" value="1"/>
</dbReference>
<evidence type="ECO:0000313" key="13">
    <source>
        <dbReference type="Proteomes" id="UP000789524"/>
    </source>
</evidence>
<dbReference type="InterPro" id="IPR002933">
    <property type="entry name" value="Peptidase_M20"/>
</dbReference>
<comment type="similarity">
    <text evidence="2">Belongs to the peptidase M20A family.</text>
</comment>
<dbReference type="PANTHER" id="PTHR45892">
    <property type="entry name" value="AMINOACYLASE-1"/>
    <property type="match status" value="1"/>
</dbReference>
<evidence type="ECO:0000256" key="8">
    <source>
        <dbReference type="ARBA" id="ARBA00029656"/>
    </source>
</evidence>